<feature type="transmembrane region" description="Helical" evidence="6">
    <location>
        <begin position="84"/>
        <end position="106"/>
    </location>
</feature>
<dbReference type="OrthoDB" id="1668162at2759"/>
<gene>
    <name evidence="9" type="ORF">HPP92_010301</name>
</gene>
<accession>A0A835RA74</accession>
<evidence type="ECO:0000256" key="7">
    <source>
        <dbReference type="SAM" id="SignalP"/>
    </source>
</evidence>
<evidence type="ECO:0000256" key="5">
    <source>
        <dbReference type="SAM" id="MobiDB-lite"/>
    </source>
</evidence>
<feature type="signal peptide" evidence="7">
    <location>
        <begin position="1"/>
        <end position="26"/>
    </location>
</feature>
<dbReference type="PANTHER" id="PTHR23213">
    <property type="entry name" value="FORMIN-RELATED"/>
    <property type="match status" value="1"/>
</dbReference>
<protein>
    <recommendedName>
        <fullName evidence="4">Formin-like protein</fullName>
    </recommendedName>
</protein>
<reference evidence="9 10" key="1">
    <citation type="journal article" date="2020" name="Nat. Food">
        <title>A phased Vanilla planifolia genome enables genetic improvement of flavour and production.</title>
        <authorList>
            <person name="Hasing T."/>
            <person name="Tang H."/>
            <person name="Brym M."/>
            <person name="Khazi F."/>
            <person name="Huang T."/>
            <person name="Chambers A.H."/>
        </authorList>
    </citation>
    <scope>NUCLEOTIDE SEQUENCE [LARGE SCALE GENOMIC DNA]</scope>
    <source>
        <tissue evidence="9">Leaf</tissue>
    </source>
</reference>
<dbReference type="AlphaFoldDB" id="A0A835RA74"/>
<dbReference type="InterPro" id="IPR027643">
    <property type="entry name" value="Formin-like_plant"/>
</dbReference>
<evidence type="ECO:0000256" key="1">
    <source>
        <dbReference type="ARBA" id="ARBA00004167"/>
    </source>
</evidence>
<feature type="domain" description="FH2" evidence="8">
    <location>
        <begin position="306"/>
        <end position="752"/>
    </location>
</feature>
<dbReference type="InterPro" id="IPR015425">
    <property type="entry name" value="FH2_Formin"/>
</dbReference>
<dbReference type="EMBL" id="JADCNM010000005">
    <property type="protein sequence ID" value="KAG0482217.1"/>
    <property type="molecule type" value="Genomic_DNA"/>
</dbReference>
<dbReference type="SMART" id="SM00498">
    <property type="entry name" value="FH2"/>
    <property type="match status" value="1"/>
</dbReference>
<dbReference type="GO" id="GO:0016020">
    <property type="term" value="C:membrane"/>
    <property type="evidence" value="ECO:0007669"/>
    <property type="project" value="UniProtKB-SubCell"/>
</dbReference>
<feature type="region of interest" description="Disordered" evidence="5">
    <location>
        <begin position="57"/>
        <end position="77"/>
    </location>
</feature>
<feature type="compositionally biased region" description="Pro residues" evidence="5">
    <location>
        <begin position="59"/>
        <end position="71"/>
    </location>
</feature>
<comment type="subcellular location">
    <subcellularLocation>
        <location evidence="1">Membrane</location>
        <topology evidence="1">Single-pass membrane protein</topology>
    </subcellularLocation>
</comment>
<dbReference type="SUPFAM" id="SSF101447">
    <property type="entry name" value="Formin homology 2 domain (FH2 domain)"/>
    <property type="match status" value="1"/>
</dbReference>
<proteinExistence type="inferred from homology"/>
<evidence type="ECO:0000259" key="8">
    <source>
        <dbReference type="PROSITE" id="PS51444"/>
    </source>
</evidence>
<keyword evidence="6" id="KW-1133">Transmembrane helix</keyword>
<evidence type="ECO:0000256" key="3">
    <source>
        <dbReference type="ARBA" id="ARBA00025793"/>
    </source>
</evidence>
<dbReference type="GO" id="GO:0051015">
    <property type="term" value="F:actin filament binding"/>
    <property type="evidence" value="ECO:0007669"/>
    <property type="project" value="InterPro"/>
</dbReference>
<feature type="compositionally biased region" description="Low complexity" evidence="5">
    <location>
        <begin position="298"/>
        <end position="308"/>
    </location>
</feature>
<feature type="compositionally biased region" description="Polar residues" evidence="5">
    <location>
        <begin position="217"/>
        <end position="240"/>
    </location>
</feature>
<name>A0A835RA74_VANPL</name>
<evidence type="ECO:0000256" key="4">
    <source>
        <dbReference type="RuleBase" id="RU361260"/>
    </source>
</evidence>
<keyword evidence="2 7" id="KW-0732">Signal</keyword>
<dbReference type="Pfam" id="PF02181">
    <property type="entry name" value="FH2"/>
    <property type="match status" value="1"/>
</dbReference>
<evidence type="ECO:0000256" key="2">
    <source>
        <dbReference type="ARBA" id="ARBA00022729"/>
    </source>
</evidence>
<keyword evidence="6" id="KW-0812">Transmembrane</keyword>
<dbReference type="PROSITE" id="PS51444">
    <property type="entry name" value="FH2"/>
    <property type="match status" value="1"/>
</dbReference>
<dbReference type="Proteomes" id="UP000639772">
    <property type="component" value="Unassembled WGS sequence"/>
</dbReference>
<sequence length="801" mass="88207">MNAIARPWLVISYLLIQSSFPLFCCSSPEQRHLHQSSTARQNVQAFPSIAIPAFTKLQSPPPSNGPPPPLSLPRTTRNSDKTKIAAAVVSTAVSSFAISGLFFFVFHRFYAKKNPRPEPRVSNIAEPAAGAATPADPFASKAESSLKGVIVGENGIDVLYWRDLHDPSPMRCDHCNRLLQRGQQEEAKPQNRRQRNWDQGQETPLLPSDSVDSSSLCFSQESNWNSSPSLAPFQSVTTAPIDNPTPTKSQPAPPPPPPPAPRAPPAPPPPPPRSKRPQPLVPQPPRRAAAEPPPPPSSSSSKQPLLSETGRGRPRLKPLHWDKVTPANAGRSMVWDRINDGSINFDDDVMETLFGYVAANRSQPKPLANEFPSVGSSCGAAESPAQISFLEARKSQNISIILRTLAASRQEIVDGLRDGQGLSADTLEKLARIAPSKEEEALIVQFSGDPSKLSDAESFLFHLLRVIPTAFSRVEALHFRSSIYYPELQHLKQSLQTLELACKELRTRGLLLKLLEAILKAGNRMNAGTSRGNAQAFDLSALRKLSDVKSTDGNTTLLHFVVEEVVRSEGKRCAALKRNHSIGRTANLNSGNLGELKTREEREMEYMMLGLPVVGGLSVEFTNVMKAALLDYDALSGGCAALAARVSDTRQLLRICGEKDEDFVREMLGFLHGALREVEELREEQSKVMEIVRRTTEYYQPGAASKEKAAEPLQLFVIMRDFLSMVDQACIDITRNLQKKKKKKTNKQMLSAIEMVTRQVDSPPESVPPQREKRIITARFPNLPARFVSDAAISSDSEEEF</sequence>
<evidence type="ECO:0000256" key="6">
    <source>
        <dbReference type="SAM" id="Phobius"/>
    </source>
</evidence>
<feature type="chain" id="PRO_5033054599" description="Formin-like protein" evidence="7">
    <location>
        <begin position="27"/>
        <end position="801"/>
    </location>
</feature>
<dbReference type="Gene3D" id="1.20.58.2220">
    <property type="entry name" value="Formin, FH2 domain"/>
    <property type="match status" value="1"/>
</dbReference>
<keyword evidence="6" id="KW-0472">Membrane</keyword>
<dbReference type="GO" id="GO:0045010">
    <property type="term" value="P:actin nucleation"/>
    <property type="evidence" value="ECO:0007669"/>
    <property type="project" value="InterPro"/>
</dbReference>
<dbReference type="InterPro" id="IPR042201">
    <property type="entry name" value="FH2_Formin_sf"/>
</dbReference>
<comment type="similarity">
    <text evidence="3">Belongs to the formin-like family. Class-I subfamily.</text>
</comment>
<evidence type="ECO:0000313" key="9">
    <source>
        <dbReference type="EMBL" id="KAG0482217.1"/>
    </source>
</evidence>
<comment type="caution">
    <text evidence="9">The sequence shown here is derived from an EMBL/GenBank/DDBJ whole genome shotgun (WGS) entry which is preliminary data.</text>
</comment>
<feature type="compositionally biased region" description="Pro residues" evidence="5">
    <location>
        <begin position="279"/>
        <end position="297"/>
    </location>
</feature>
<organism evidence="9 10">
    <name type="scientific">Vanilla planifolia</name>
    <name type="common">Vanilla</name>
    <dbReference type="NCBI Taxonomy" id="51239"/>
    <lineage>
        <taxon>Eukaryota</taxon>
        <taxon>Viridiplantae</taxon>
        <taxon>Streptophyta</taxon>
        <taxon>Embryophyta</taxon>
        <taxon>Tracheophyta</taxon>
        <taxon>Spermatophyta</taxon>
        <taxon>Magnoliopsida</taxon>
        <taxon>Liliopsida</taxon>
        <taxon>Asparagales</taxon>
        <taxon>Orchidaceae</taxon>
        <taxon>Vanilloideae</taxon>
        <taxon>Vanilleae</taxon>
        <taxon>Vanilla</taxon>
    </lineage>
</organism>
<dbReference type="PANTHER" id="PTHR23213:SF354">
    <property type="entry name" value="FORMIN-LIKE PROTEIN 4"/>
    <property type="match status" value="1"/>
</dbReference>
<feature type="compositionally biased region" description="Low complexity" evidence="5">
    <location>
        <begin position="204"/>
        <end position="216"/>
    </location>
</feature>
<feature type="compositionally biased region" description="Pro residues" evidence="5">
    <location>
        <begin position="251"/>
        <end position="272"/>
    </location>
</feature>
<feature type="region of interest" description="Disordered" evidence="5">
    <location>
        <begin position="182"/>
        <end position="324"/>
    </location>
</feature>
<evidence type="ECO:0000313" key="10">
    <source>
        <dbReference type="Proteomes" id="UP000639772"/>
    </source>
</evidence>